<comment type="subcellular location">
    <subcellularLocation>
        <location evidence="2">Secreted</location>
    </subcellularLocation>
</comment>
<name>A0A1M5V1U1_9VIBR</name>
<dbReference type="SUPFAM" id="SSF51126">
    <property type="entry name" value="Pectin lyase-like"/>
    <property type="match status" value="1"/>
</dbReference>
<sequence length="359" mass="38057">MNNKRILSVVVAAALGLASGSVLAADGYATLNGGTTGGQGGKVVHATTGTEINTALCERASADTPIIIEVEGTINHGNTEQVKSSNKSCNTRADAIDLKKVSNVTILGVGKGALFDQLGIHLREASNVIIRNVHIKNVKKSGSPISNGGDAIGMEKNVSNVWVDHVTLEASGGEKDGYDAMFDVKNNSKYITLSYSILMNSDRGGLVGHSNSDTDNGPVTFHHNYYKNLKSRTPLLRGATAHSYNNFFEGQRASGMNPRIGGKIKAENNYFKDSKNPIGTFYTNDMGYWDVSGNIYDNVTWSEDASKMHPAGPNPTSTTSVSIPYSYSLDDAKCIPSIVKKAAGANTGMLVSDGNCGVK</sequence>
<evidence type="ECO:0000313" key="6">
    <source>
        <dbReference type="Proteomes" id="UP000184608"/>
    </source>
</evidence>
<feature type="domain" description="Pectate lyase" evidence="4">
    <location>
        <begin position="63"/>
        <end position="277"/>
    </location>
</feature>
<dbReference type="PANTHER" id="PTHR31683">
    <property type="entry name" value="PECTATE LYASE 18-RELATED"/>
    <property type="match status" value="1"/>
</dbReference>
<dbReference type="InterPro" id="IPR011050">
    <property type="entry name" value="Pectin_lyase_fold/virulence"/>
</dbReference>
<feature type="chain" id="PRO_5012047889" evidence="3">
    <location>
        <begin position="25"/>
        <end position="359"/>
    </location>
</feature>
<dbReference type="InterPro" id="IPR012334">
    <property type="entry name" value="Pectin_lyas_fold"/>
</dbReference>
<accession>A0A1M5V1U1</accession>
<dbReference type="Gene3D" id="2.160.20.10">
    <property type="entry name" value="Single-stranded right-handed beta-helix, Pectin lyase-like"/>
    <property type="match status" value="1"/>
</dbReference>
<dbReference type="Pfam" id="PF00544">
    <property type="entry name" value="Pectate_lyase_4"/>
    <property type="match status" value="1"/>
</dbReference>
<evidence type="ECO:0000313" key="5">
    <source>
        <dbReference type="EMBL" id="SHH69232.1"/>
    </source>
</evidence>
<dbReference type="EMBL" id="FQXZ01000005">
    <property type="protein sequence ID" value="SHH69232.1"/>
    <property type="molecule type" value="Genomic_DNA"/>
</dbReference>
<dbReference type="PANTHER" id="PTHR31683:SF18">
    <property type="entry name" value="PECTATE LYASE 21-RELATED"/>
    <property type="match status" value="1"/>
</dbReference>
<dbReference type="GO" id="GO:0005576">
    <property type="term" value="C:extracellular region"/>
    <property type="evidence" value="ECO:0007669"/>
    <property type="project" value="UniProtKB-SubCell"/>
</dbReference>
<gene>
    <name evidence="5" type="primary">pel_1</name>
    <name evidence="5" type="ORF">VA7868_00239</name>
</gene>
<keyword evidence="3" id="KW-0732">Signal</keyword>
<dbReference type="SMART" id="SM00656">
    <property type="entry name" value="Amb_all"/>
    <property type="match status" value="1"/>
</dbReference>
<evidence type="ECO:0000259" key="4">
    <source>
        <dbReference type="SMART" id="SM00656"/>
    </source>
</evidence>
<dbReference type="OrthoDB" id="5592990at2"/>
<dbReference type="GO" id="GO:0030570">
    <property type="term" value="F:pectate lyase activity"/>
    <property type="evidence" value="ECO:0007669"/>
    <property type="project" value="InterPro"/>
</dbReference>
<dbReference type="RefSeq" id="WP_084193166.1">
    <property type="nucleotide sequence ID" value="NZ_FQXZ01000005.1"/>
</dbReference>
<dbReference type="EC" id="4.2.2.22" evidence="5"/>
<dbReference type="Proteomes" id="UP000184608">
    <property type="component" value="Unassembled WGS sequence"/>
</dbReference>
<feature type="signal peptide" evidence="3">
    <location>
        <begin position="1"/>
        <end position="24"/>
    </location>
</feature>
<comment type="similarity">
    <text evidence="2">Belongs to the polysaccharide lyase 1 family.</text>
</comment>
<dbReference type="GO" id="GO:0000272">
    <property type="term" value="P:polysaccharide catabolic process"/>
    <property type="evidence" value="ECO:0007669"/>
    <property type="project" value="UniProtKB-KW"/>
</dbReference>
<keyword evidence="6" id="KW-1185">Reference proteome</keyword>
<organism evidence="5 6">
    <name type="scientific">Vibrio aerogenes CECT 7868</name>
    <dbReference type="NCBI Taxonomy" id="1216006"/>
    <lineage>
        <taxon>Bacteria</taxon>
        <taxon>Pseudomonadati</taxon>
        <taxon>Pseudomonadota</taxon>
        <taxon>Gammaproteobacteria</taxon>
        <taxon>Vibrionales</taxon>
        <taxon>Vibrionaceae</taxon>
        <taxon>Vibrio</taxon>
    </lineage>
</organism>
<evidence type="ECO:0000256" key="2">
    <source>
        <dbReference type="RuleBase" id="RU361173"/>
    </source>
</evidence>
<evidence type="ECO:0000256" key="3">
    <source>
        <dbReference type="SAM" id="SignalP"/>
    </source>
</evidence>
<dbReference type="InterPro" id="IPR002022">
    <property type="entry name" value="Pec_lyase"/>
</dbReference>
<keyword evidence="1 2" id="KW-0456">Lyase</keyword>
<dbReference type="AlphaFoldDB" id="A0A1M5V1U1"/>
<keyword evidence="2" id="KW-0624">Polysaccharide degradation</keyword>
<reference evidence="5 6" key="1">
    <citation type="submission" date="2016-11" db="EMBL/GenBank/DDBJ databases">
        <authorList>
            <person name="Jaros S."/>
            <person name="Januszkiewicz K."/>
            <person name="Wedrychowicz H."/>
        </authorList>
    </citation>
    <scope>NUCLEOTIDE SEQUENCE [LARGE SCALE GENOMIC DNA]</scope>
    <source>
        <strain evidence="5 6">CECT 7868</strain>
    </source>
</reference>
<evidence type="ECO:0000256" key="1">
    <source>
        <dbReference type="ARBA" id="ARBA00023239"/>
    </source>
</evidence>
<proteinExistence type="inferred from homology"/>
<protein>
    <submittedName>
        <fullName evidence="5">Pectate trisaccharide-lyase</fullName>
        <ecNumber evidence="5">4.2.2.22</ecNumber>
    </submittedName>
</protein>
<dbReference type="STRING" id="1216006.VA7868_00239"/>
<keyword evidence="2" id="KW-0119">Carbohydrate metabolism</keyword>
<keyword evidence="2" id="KW-0964">Secreted</keyword>
<dbReference type="InterPro" id="IPR045032">
    <property type="entry name" value="PEL"/>
</dbReference>